<dbReference type="GeneID" id="25729410"/>
<evidence type="ECO:0000313" key="1">
    <source>
        <dbReference type="EMBL" id="KIY95879.1"/>
    </source>
</evidence>
<reference evidence="1 2" key="1">
    <citation type="journal article" date="2013" name="BMC Genomics">
        <title>Reconstruction of the lipid metabolism for the microalga Monoraphidium neglectum from its genome sequence reveals characteristics suitable for biofuel production.</title>
        <authorList>
            <person name="Bogen C."/>
            <person name="Al-Dilaimi A."/>
            <person name="Albersmeier A."/>
            <person name="Wichmann J."/>
            <person name="Grundmann M."/>
            <person name="Rupp O."/>
            <person name="Lauersen K.J."/>
            <person name="Blifernez-Klassen O."/>
            <person name="Kalinowski J."/>
            <person name="Goesmann A."/>
            <person name="Mussgnug J.H."/>
            <person name="Kruse O."/>
        </authorList>
    </citation>
    <scope>NUCLEOTIDE SEQUENCE [LARGE SCALE GENOMIC DNA]</scope>
    <source>
        <strain evidence="1 2">SAG 48.87</strain>
    </source>
</reference>
<dbReference type="PANTHER" id="PTHR47473">
    <property type="entry name" value="BTA1P"/>
    <property type="match status" value="1"/>
</dbReference>
<dbReference type="STRING" id="145388.A0A0D2LWL6"/>
<dbReference type="Proteomes" id="UP000054498">
    <property type="component" value="Unassembled WGS sequence"/>
</dbReference>
<sequence length="449" mass="47604">MDHVDWLEDSQAQELARNLALHVRPGGIVIWRSASLSPPYCKHIAAAGFDVRCLQRATDGYMDRVNMYSRSPAGGGPLTVDITLRNPGGSKSPAVNLQVWVDQPAFQECGATGDLTIAVAPIPAGGKRTITVRKLKAPPGAGTRTLRAFVDSDCKLGLNPFLSQSATPYTATAVPVSRLRLAGVDWAKNGRYEGVFWFNAVLPSKTFGIRIDVENEGSVAAKLGSIKFFEVPTFSSNFTFTCGAAADFTTLKFRSAVVKPDGKFKTFVVKGLRAPATPGWRTLAGALDADCGATKSLTDDTTFYQDYLVLAEPLPEWRVTTIVTTKPDNTLIFKVTIQNVGLGPGAPGVVSVAPDTTALQSAQVSCNTSSTAGFVSAPAVTTPLQVGKSVTVTISGVPAPAKSSPPIEREGTVLVDSKCQTVEINEAVNGRGLNGPDLRPSLVYAKYKI</sequence>
<dbReference type="Pfam" id="PF11899">
    <property type="entry name" value="DUF3419"/>
    <property type="match status" value="1"/>
</dbReference>
<dbReference type="AlphaFoldDB" id="A0A0D2LWL6"/>
<accession>A0A0D2LWL6</accession>
<dbReference type="InterPro" id="IPR013783">
    <property type="entry name" value="Ig-like_fold"/>
</dbReference>
<proteinExistence type="predicted"/>
<name>A0A0D2LWL6_9CHLO</name>
<dbReference type="KEGG" id="mng:MNEG_12083"/>
<dbReference type="PANTHER" id="PTHR47473:SF1">
    <property type="entry name" value="METHYLTRANSFERASE DOMAIN-CONTAINING PROTEIN"/>
    <property type="match status" value="1"/>
</dbReference>
<keyword evidence="2" id="KW-1185">Reference proteome</keyword>
<dbReference type="EMBL" id="KK103274">
    <property type="protein sequence ID" value="KIY95879.1"/>
    <property type="molecule type" value="Genomic_DNA"/>
</dbReference>
<dbReference type="Gene3D" id="2.60.40.10">
    <property type="entry name" value="Immunoglobulins"/>
    <property type="match status" value="1"/>
</dbReference>
<dbReference type="InterPro" id="IPR021829">
    <property type="entry name" value="DUF3419"/>
</dbReference>
<dbReference type="RefSeq" id="XP_013894899.1">
    <property type="nucleotide sequence ID" value="XM_014039445.1"/>
</dbReference>
<protein>
    <submittedName>
        <fullName evidence="1">Diacylglyceryl-N,N,N-trimethylhomoserine synthesis protein</fullName>
    </submittedName>
</protein>
<dbReference type="OrthoDB" id="10253390at2759"/>
<organism evidence="1 2">
    <name type="scientific">Monoraphidium neglectum</name>
    <dbReference type="NCBI Taxonomy" id="145388"/>
    <lineage>
        <taxon>Eukaryota</taxon>
        <taxon>Viridiplantae</taxon>
        <taxon>Chlorophyta</taxon>
        <taxon>core chlorophytes</taxon>
        <taxon>Chlorophyceae</taxon>
        <taxon>CS clade</taxon>
        <taxon>Sphaeropleales</taxon>
        <taxon>Selenastraceae</taxon>
        <taxon>Monoraphidium</taxon>
    </lineage>
</organism>
<gene>
    <name evidence="1" type="ORF">MNEG_12083</name>
</gene>
<evidence type="ECO:0000313" key="2">
    <source>
        <dbReference type="Proteomes" id="UP000054498"/>
    </source>
</evidence>